<dbReference type="GO" id="GO:0006260">
    <property type="term" value="P:DNA replication"/>
    <property type="evidence" value="ECO:0007669"/>
    <property type="project" value="UniProtKB-UniRule"/>
</dbReference>
<evidence type="ECO:0000256" key="1">
    <source>
        <dbReference type="ARBA" id="ARBA00023125"/>
    </source>
</evidence>
<dbReference type="RefSeq" id="WP_270893084.1">
    <property type="nucleotide sequence ID" value="NZ_JAMBPY010000001.1"/>
</dbReference>
<dbReference type="PROSITE" id="PS50935">
    <property type="entry name" value="SSB"/>
    <property type="match status" value="1"/>
</dbReference>
<dbReference type="InterPro" id="IPR000424">
    <property type="entry name" value="Primosome_PriB/ssb"/>
</dbReference>
<dbReference type="Proteomes" id="UP001152422">
    <property type="component" value="Unassembled WGS sequence"/>
</dbReference>
<dbReference type="GO" id="GO:0003697">
    <property type="term" value="F:single-stranded DNA binding"/>
    <property type="evidence" value="ECO:0007669"/>
    <property type="project" value="UniProtKB-UniRule"/>
</dbReference>
<protein>
    <recommendedName>
        <fullName evidence="2 3">Single-stranded DNA-binding protein</fullName>
        <shortName evidence="2">SSB</shortName>
    </recommendedName>
</protein>
<keyword evidence="6" id="KW-1185">Reference proteome</keyword>
<evidence type="ECO:0000256" key="2">
    <source>
        <dbReference type="HAMAP-Rule" id="MF_00984"/>
    </source>
</evidence>
<keyword evidence="2" id="KW-0233">DNA recombination</keyword>
<comment type="subunit">
    <text evidence="2">Homotetramer.</text>
</comment>
<keyword evidence="2" id="KW-0234">DNA repair</keyword>
<dbReference type="InterPro" id="IPR012340">
    <property type="entry name" value="NA-bd_OB-fold"/>
</dbReference>
<dbReference type="Gene3D" id="2.40.50.140">
    <property type="entry name" value="Nucleic acid-binding proteins"/>
    <property type="match status" value="1"/>
</dbReference>
<accession>A0A9X4L119</accession>
<dbReference type="NCBIfam" id="TIGR00621">
    <property type="entry name" value="ssb"/>
    <property type="match status" value="1"/>
</dbReference>
<evidence type="ECO:0000256" key="4">
    <source>
        <dbReference type="SAM" id="MobiDB-lite"/>
    </source>
</evidence>
<feature type="compositionally biased region" description="Low complexity" evidence="4">
    <location>
        <begin position="112"/>
        <end position="157"/>
    </location>
</feature>
<comment type="caution">
    <text evidence="5">The sequence shown here is derived from an EMBL/GenBank/DDBJ whole genome shotgun (WGS) entry which is preliminary data.</text>
</comment>
<dbReference type="AlphaFoldDB" id="A0A9X4L119"/>
<dbReference type="SUPFAM" id="SSF50249">
    <property type="entry name" value="Nucleic acid-binding proteins"/>
    <property type="match status" value="1"/>
</dbReference>
<dbReference type="Pfam" id="PF00436">
    <property type="entry name" value="SSB"/>
    <property type="match status" value="1"/>
</dbReference>
<proteinExistence type="inferred from homology"/>
<dbReference type="PIRSF" id="PIRSF002070">
    <property type="entry name" value="SSB"/>
    <property type="match status" value="1"/>
</dbReference>
<comment type="function">
    <text evidence="2">Plays an important role in DNA replication, recombination and repair. Binds to ssDNA and to an array of partner proteins to recruit them to their sites of action during DNA metabolism.</text>
</comment>
<evidence type="ECO:0000256" key="3">
    <source>
        <dbReference type="PIRNR" id="PIRNR002070"/>
    </source>
</evidence>
<keyword evidence="1 2" id="KW-0238">DNA-binding</keyword>
<dbReference type="GO" id="GO:0006310">
    <property type="term" value="P:DNA recombination"/>
    <property type="evidence" value="ECO:0007669"/>
    <property type="project" value="UniProtKB-UniRule"/>
</dbReference>
<evidence type="ECO:0000313" key="6">
    <source>
        <dbReference type="Proteomes" id="UP001152422"/>
    </source>
</evidence>
<dbReference type="CDD" id="cd04496">
    <property type="entry name" value="SSB_OBF"/>
    <property type="match status" value="1"/>
</dbReference>
<sequence>MINSVALSGRLAKEVKYQVTTSGVQVARFTLAVQRSFKDKNGEYQADFINIIAFRGTAQIANDRLNKGDLCNIHGRMQSRQFENNEGQMVYLTEVVTDDIQLINTGRNNEETQQQNNFNNQQPQQQRGQAQNNQSQGNQAPNSPQGNPFSNSNGNGPIDIQDDDLPF</sequence>
<dbReference type="PANTHER" id="PTHR10302:SF27">
    <property type="entry name" value="SINGLE-STRANDED DNA-BINDING PROTEIN"/>
    <property type="match status" value="1"/>
</dbReference>
<reference evidence="5" key="1">
    <citation type="submission" date="2022-05" db="EMBL/GenBank/DDBJ databases">
        <title>Comparative genomics of Staphylococcus equorum isolates.</title>
        <authorList>
            <person name="Luelf R.H."/>
        </authorList>
    </citation>
    <scope>NUCLEOTIDE SEQUENCE</scope>
    <source>
        <strain evidence="5">TMW 2.2497</strain>
    </source>
</reference>
<gene>
    <name evidence="5" type="primary">ssb</name>
    <name evidence="5" type="ORF">M4L89_01055</name>
</gene>
<dbReference type="PANTHER" id="PTHR10302">
    <property type="entry name" value="SINGLE-STRANDED DNA-BINDING PROTEIN"/>
    <property type="match status" value="1"/>
</dbReference>
<organism evidence="5 6">
    <name type="scientific">Staphylococcus equorum</name>
    <dbReference type="NCBI Taxonomy" id="246432"/>
    <lineage>
        <taxon>Bacteria</taxon>
        <taxon>Bacillati</taxon>
        <taxon>Bacillota</taxon>
        <taxon>Bacilli</taxon>
        <taxon>Bacillales</taxon>
        <taxon>Staphylococcaceae</taxon>
        <taxon>Staphylococcus</taxon>
    </lineage>
</organism>
<keyword evidence="2" id="KW-0227">DNA damage</keyword>
<dbReference type="InterPro" id="IPR011344">
    <property type="entry name" value="ssDNA-bd"/>
</dbReference>
<comment type="caution">
    <text evidence="2">Lacks conserved residue(s) required for the propagation of feature annotation.</text>
</comment>
<dbReference type="GO" id="GO:0009295">
    <property type="term" value="C:nucleoid"/>
    <property type="evidence" value="ECO:0007669"/>
    <property type="project" value="TreeGrafter"/>
</dbReference>
<dbReference type="HAMAP" id="MF_00984">
    <property type="entry name" value="SSB"/>
    <property type="match status" value="1"/>
</dbReference>
<name>A0A9X4L119_9STAP</name>
<dbReference type="GO" id="GO:0006281">
    <property type="term" value="P:DNA repair"/>
    <property type="evidence" value="ECO:0007669"/>
    <property type="project" value="UniProtKB-UniRule"/>
</dbReference>
<dbReference type="EMBL" id="JAMBQA010000001">
    <property type="protein sequence ID" value="MDG0844830.1"/>
    <property type="molecule type" value="Genomic_DNA"/>
</dbReference>
<keyword evidence="2" id="KW-0235">DNA replication</keyword>
<evidence type="ECO:0000313" key="5">
    <source>
        <dbReference type="EMBL" id="MDG0844830.1"/>
    </source>
</evidence>
<feature type="short sequence motif" description="Important for interaction with partner proteins" evidence="2">
    <location>
        <begin position="162"/>
        <end position="167"/>
    </location>
</feature>
<feature type="region of interest" description="Disordered" evidence="4">
    <location>
        <begin position="112"/>
        <end position="167"/>
    </location>
</feature>